<reference evidence="2" key="1">
    <citation type="submission" date="2022-03" db="EMBL/GenBank/DDBJ databases">
        <title>A functionally conserved STORR gene fusion in Papaver species that diverged 16.8 million years ago.</title>
        <authorList>
            <person name="Catania T."/>
        </authorList>
    </citation>
    <scope>NUCLEOTIDE SEQUENCE</scope>
    <source>
        <strain evidence="2">S-191538</strain>
    </source>
</reference>
<dbReference type="Proteomes" id="UP001177140">
    <property type="component" value="Unassembled WGS sequence"/>
</dbReference>
<evidence type="ECO:0000313" key="3">
    <source>
        <dbReference type="Proteomes" id="UP001177140"/>
    </source>
</evidence>
<protein>
    <submittedName>
        <fullName evidence="2">Uncharacterized protein</fullName>
    </submittedName>
</protein>
<gene>
    <name evidence="2" type="ORF">MKW94_007465</name>
</gene>
<dbReference type="AlphaFoldDB" id="A0AA41SE40"/>
<comment type="caution">
    <text evidence="2">The sequence shown here is derived from an EMBL/GenBank/DDBJ whole genome shotgun (WGS) entry which is preliminary data.</text>
</comment>
<sequence length="158" mass="18240">MQPIIERLKYLRHERELMEKLSRIYIPEVEDIRSIMVAELHEKMIAHALLRLEVQWDELTSDWVNNVSQHSPEIIKVTIQDELTSDWVNNVSQHSPESIKIPSEDMEDIENIEIMSMDSVNSKLIKDKLGKGKVVESVDDPEAEKDNLASEVAHEGRA</sequence>
<evidence type="ECO:0000313" key="2">
    <source>
        <dbReference type="EMBL" id="MCL7033626.1"/>
    </source>
</evidence>
<dbReference type="EMBL" id="JAJJMA010136732">
    <property type="protein sequence ID" value="MCL7033626.1"/>
    <property type="molecule type" value="Genomic_DNA"/>
</dbReference>
<proteinExistence type="predicted"/>
<accession>A0AA41SE40</accession>
<feature type="compositionally biased region" description="Basic and acidic residues" evidence="1">
    <location>
        <begin position="144"/>
        <end position="158"/>
    </location>
</feature>
<feature type="region of interest" description="Disordered" evidence="1">
    <location>
        <begin position="136"/>
        <end position="158"/>
    </location>
</feature>
<name>A0AA41SE40_PAPNU</name>
<evidence type="ECO:0000256" key="1">
    <source>
        <dbReference type="SAM" id="MobiDB-lite"/>
    </source>
</evidence>
<organism evidence="2 3">
    <name type="scientific">Papaver nudicaule</name>
    <name type="common">Iceland poppy</name>
    <dbReference type="NCBI Taxonomy" id="74823"/>
    <lineage>
        <taxon>Eukaryota</taxon>
        <taxon>Viridiplantae</taxon>
        <taxon>Streptophyta</taxon>
        <taxon>Embryophyta</taxon>
        <taxon>Tracheophyta</taxon>
        <taxon>Spermatophyta</taxon>
        <taxon>Magnoliopsida</taxon>
        <taxon>Ranunculales</taxon>
        <taxon>Papaveraceae</taxon>
        <taxon>Papaveroideae</taxon>
        <taxon>Papaver</taxon>
    </lineage>
</organism>
<keyword evidence="3" id="KW-1185">Reference proteome</keyword>